<reference evidence="4 8" key="5">
    <citation type="submission" date="2023-12" db="EMBL/GenBank/DDBJ databases">
        <title>Characterization of antibiotic resistance in Aeromonas spp. in hospital effluent.</title>
        <authorList>
            <person name="Negoseki B.R.S."/>
            <person name="Krul D."/>
            <person name="Siqueira A.C."/>
            <person name="Almeida M."/>
            <person name="Mesa D."/>
            <person name="Conte D."/>
            <person name="Dalla-Costa L.M."/>
        </authorList>
    </citation>
    <scope>NUCLEOTIDE SEQUENCE [LARGE SCALE GENOMIC DNA]</scope>
    <source>
        <strain evidence="4 8">36v</strain>
    </source>
</reference>
<evidence type="ECO:0000313" key="4">
    <source>
        <dbReference type="EMBL" id="MEA9435544.1"/>
    </source>
</evidence>
<dbReference type="Proteomes" id="UP001161704">
    <property type="component" value="Unassembled WGS sequence"/>
</dbReference>
<organism evidence="2 7">
    <name type="scientific">Aeromonas caviae</name>
    <name type="common">Aeromonas punctata</name>
    <dbReference type="NCBI Taxonomy" id="648"/>
    <lineage>
        <taxon>Bacteria</taxon>
        <taxon>Pseudomonadati</taxon>
        <taxon>Pseudomonadota</taxon>
        <taxon>Gammaproteobacteria</taxon>
        <taxon>Aeromonadales</taxon>
        <taxon>Aeromonadaceae</taxon>
        <taxon>Aeromonas</taxon>
    </lineage>
</organism>
<evidence type="ECO:0000313" key="6">
    <source>
        <dbReference type="EMBL" id="WFF99134.1"/>
    </source>
</evidence>
<keyword evidence="1" id="KW-0812">Transmembrane</keyword>
<dbReference type="EMBL" id="JAYGOJ010000024">
    <property type="protein sequence ID" value="MEA9435544.1"/>
    <property type="molecule type" value="Genomic_DNA"/>
</dbReference>
<dbReference type="EMBL" id="BPNN01000079">
    <property type="protein sequence ID" value="GJA65194.1"/>
    <property type="molecule type" value="Genomic_DNA"/>
</dbReference>
<evidence type="ECO:0000313" key="8">
    <source>
        <dbReference type="Proteomes" id="UP001304847"/>
    </source>
</evidence>
<feature type="transmembrane region" description="Helical" evidence="1">
    <location>
        <begin position="73"/>
        <end position="92"/>
    </location>
</feature>
<feature type="transmembrane region" description="Helical" evidence="1">
    <location>
        <begin position="104"/>
        <end position="122"/>
    </location>
</feature>
<proteinExistence type="predicted"/>
<keyword evidence="1" id="KW-1133">Transmembrane helix</keyword>
<dbReference type="Proteomes" id="UP001304847">
    <property type="component" value="Unassembled WGS sequence"/>
</dbReference>
<reference evidence="3" key="2">
    <citation type="submission" date="2022-09" db="EMBL/GenBank/DDBJ databases">
        <title>Intensive care unit water sources are persistently colonized with multi-drug resistant bacteria and are the site of extensive horizontal gene transfer of antibiotic resistance genes.</title>
        <authorList>
            <person name="Diorio-Toth L."/>
        </authorList>
    </citation>
    <scope>NUCLEOTIDE SEQUENCE</scope>
    <source>
        <strain evidence="3">GD03710</strain>
    </source>
</reference>
<evidence type="ECO:0000313" key="7">
    <source>
        <dbReference type="Proteomes" id="UP000886934"/>
    </source>
</evidence>
<dbReference type="AlphaFoldDB" id="A0A2X4NLA8"/>
<reference evidence="5" key="4">
    <citation type="submission" date="2023-04" db="EMBL/GenBank/DDBJ databases">
        <title>Whole Genome Sequence of Multi-drug resistant Aeromonas caviae as a gut pathogen in newborn.</title>
        <authorList>
            <person name="Jadhav S.V."/>
            <person name="Saroj S.D."/>
            <person name="Saha U.B."/>
            <person name="Sen S."/>
            <person name="Kher A."/>
        </authorList>
    </citation>
    <scope>NUCLEOTIDE SEQUENCE</scope>
    <source>
        <strain evidence="5">SVJ23</strain>
    </source>
</reference>
<dbReference type="Proteomes" id="UP000886934">
    <property type="component" value="Unassembled WGS sequence"/>
</dbReference>
<sequence length="124" mass="14205">MDHGGWTGVRVKERRRGPDGWIRVLQGLVILCWGGFVALLSLYHFARPEVAYGFLVYGGVKVRQSWDPLLTPWLERGLWGCCLLTLVVLVLARGRSRRQEDARHVNLFILLLILVACLLLYYRG</sequence>
<keyword evidence="8" id="KW-1185">Reference proteome</keyword>
<dbReference type="Proteomes" id="UP001163285">
    <property type="component" value="Chromosome"/>
</dbReference>
<dbReference type="Proteomes" id="UP001218423">
    <property type="component" value="Chromosome"/>
</dbReference>
<dbReference type="EMBL" id="CP110176">
    <property type="protein sequence ID" value="UZC87864.1"/>
    <property type="molecule type" value="Genomic_DNA"/>
</dbReference>
<name>A0A2X4NLA8_AERCA</name>
<dbReference type="EMBL" id="JAOCIZ010000018">
    <property type="protein sequence ID" value="MDH1504669.1"/>
    <property type="molecule type" value="Genomic_DNA"/>
</dbReference>
<evidence type="ECO:0000256" key="1">
    <source>
        <dbReference type="SAM" id="Phobius"/>
    </source>
</evidence>
<evidence type="ECO:0000313" key="2">
    <source>
        <dbReference type="EMBL" id="GJA65194.1"/>
    </source>
</evidence>
<feature type="transmembrane region" description="Helical" evidence="1">
    <location>
        <begin position="21"/>
        <end position="46"/>
    </location>
</feature>
<reference evidence="2" key="1">
    <citation type="submission" date="2021-07" db="EMBL/GenBank/DDBJ databases">
        <title>Draft genome sequence of carbapenem-resistant Aeromonas spp. in Japan.</title>
        <authorList>
            <person name="Maehana S."/>
            <person name="Suzuki M."/>
            <person name="Kitasato H."/>
        </authorList>
    </citation>
    <scope>NUCLEOTIDE SEQUENCE</scope>
    <source>
        <strain evidence="2">KAM351</strain>
    </source>
</reference>
<evidence type="ECO:0000313" key="5">
    <source>
        <dbReference type="EMBL" id="UZC87864.1"/>
    </source>
</evidence>
<accession>A0A2X4NLA8</accession>
<protein>
    <submittedName>
        <fullName evidence="2">Uncharacterized protein</fullName>
    </submittedName>
</protein>
<dbReference type="EMBL" id="CP120942">
    <property type="protein sequence ID" value="WFF99134.1"/>
    <property type="molecule type" value="Genomic_DNA"/>
</dbReference>
<keyword evidence="1" id="KW-0472">Membrane</keyword>
<gene>
    <name evidence="2" type="ORF">KAM351_38050</name>
    <name evidence="3" type="ORF">N5I20_06315</name>
    <name evidence="5" type="ORF">OJY61_08110</name>
    <name evidence="6" type="ORF">P5S46_06040</name>
    <name evidence="4" type="ORF">VCX44_06815</name>
</gene>
<evidence type="ECO:0000313" key="3">
    <source>
        <dbReference type="EMBL" id="MDH1504669.1"/>
    </source>
</evidence>
<reference evidence="6" key="3">
    <citation type="submission" date="2023-03" db="EMBL/GenBank/DDBJ databases">
        <title>Aeromonas caviae strain AC1520.</title>
        <authorList>
            <person name="Xie T."/>
            <person name="Zhang Q."/>
            <person name="Deng J."/>
            <person name="Li X."/>
        </authorList>
    </citation>
    <scope>NUCLEOTIDE SEQUENCE</scope>
    <source>
        <strain evidence="6">AC1520</strain>
    </source>
</reference>